<gene>
    <name evidence="1" type="ORF">HanXRQr2_Chr09g0406451</name>
</gene>
<dbReference type="Proteomes" id="UP000215914">
    <property type="component" value="Unassembled WGS sequence"/>
</dbReference>
<evidence type="ECO:0000313" key="1">
    <source>
        <dbReference type="EMBL" id="KAF5792478.1"/>
    </source>
</evidence>
<dbReference type="EMBL" id="MNCJ02000324">
    <property type="protein sequence ID" value="KAF5792478.1"/>
    <property type="molecule type" value="Genomic_DNA"/>
</dbReference>
<name>A0A9K3I911_HELAN</name>
<reference evidence="1" key="1">
    <citation type="journal article" date="2017" name="Nature">
        <title>The sunflower genome provides insights into oil metabolism, flowering and Asterid evolution.</title>
        <authorList>
            <person name="Badouin H."/>
            <person name="Gouzy J."/>
            <person name="Grassa C.J."/>
            <person name="Murat F."/>
            <person name="Staton S.E."/>
            <person name="Cottret L."/>
            <person name="Lelandais-Briere C."/>
            <person name="Owens G.L."/>
            <person name="Carrere S."/>
            <person name="Mayjonade B."/>
            <person name="Legrand L."/>
            <person name="Gill N."/>
            <person name="Kane N.C."/>
            <person name="Bowers J.E."/>
            <person name="Hubner S."/>
            <person name="Bellec A."/>
            <person name="Berard A."/>
            <person name="Berges H."/>
            <person name="Blanchet N."/>
            <person name="Boniface M.C."/>
            <person name="Brunel D."/>
            <person name="Catrice O."/>
            <person name="Chaidir N."/>
            <person name="Claudel C."/>
            <person name="Donnadieu C."/>
            <person name="Faraut T."/>
            <person name="Fievet G."/>
            <person name="Helmstetter N."/>
            <person name="King M."/>
            <person name="Knapp S.J."/>
            <person name="Lai Z."/>
            <person name="Le Paslier M.C."/>
            <person name="Lippi Y."/>
            <person name="Lorenzon L."/>
            <person name="Mandel J.R."/>
            <person name="Marage G."/>
            <person name="Marchand G."/>
            <person name="Marquand E."/>
            <person name="Bret-Mestries E."/>
            <person name="Morien E."/>
            <person name="Nambeesan S."/>
            <person name="Nguyen T."/>
            <person name="Pegot-Espagnet P."/>
            <person name="Pouilly N."/>
            <person name="Raftis F."/>
            <person name="Sallet E."/>
            <person name="Schiex T."/>
            <person name="Thomas J."/>
            <person name="Vandecasteele C."/>
            <person name="Vares D."/>
            <person name="Vear F."/>
            <person name="Vautrin S."/>
            <person name="Crespi M."/>
            <person name="Mangin B."/>
            <person name="Burke J.M."/>
            <person name="Salse J."/>
            <person name="Munos S."/>
            <person name="Vincourt P."/>
            <person name="Rieseberg L.H."/>
            <person name="Langlade N.B."/>
        </authorList>
    </citation>
    <scope>NUCLEOTIDE SEQUENCE</scope>
    <source>
        <tissue evidence="1">Leaves</tissue>
    </source>
</reference>
<reference evidence="1" key="2">
    <citation type="submission" date="2020-06" db="EMBL/GenBank/DDBJ databases">
        <title>Helianthus annuus Genome sequencing and assembly Release 2.</title>
        <authorList>
            <person name="Gouzy J."/>
            <person name="Langlade N."/>
            <person name="Munos S."/>
        </authorList>
    </citation>
    <scope>NUCLEOTIDE SEQUENCE</scope>
    <source>
        <tissue evidence="1">Leaves</tissue>
    </source>
</reference>
<dbReference type="Gramene" id="mRNA:HanXRQr2_Chr09g0406451">
    <property type="protein sequence ID" value="mRNA:HanXRQr2_Chr09g0406451"/>
    <property type="gene ID" value="HanXRQr2_Chr09g0406451"/>
</dbReference>
<dbReference type="AlphaFoldDB" id="A0A9K3I911"/>
<comment type="caution">
    <text evidence="1">The sequence shown here is derived from an EMBL/GenBank/DDBJ whole genome shotgun (WGS) entry which is preliminary data.</text>
</comment>
<keyword evidence="2" id="KW-1185">Reference proteome</keyword>
<protein>
    <submittedName>
        <fullName evidence="1">Uncharacterized protein</fullName>
    </submittedName>
</protein>
<proteinExistence type="predicted"/>
<evidence type="ECO:0000313" key="2">
    <source>
        <dbReference type="Proteomes" id="UP000215914"/>
    </source>
</evidence>
<organism evidence="1 2">
    <name type="scientific">Helianthus annuus</name>
    <name type="common">Common sunflower</name>
    <dbReference type="NCBI Taxonomy" id="4232"/>
    <lineage>
        <taxon>Eukaryota</taxon>
        <taxon>Viridiplantae</taxon>
        <taxon>Streptophyta</taxon>
        <taxon>Embryophyta</taxon>
        <taxon>Tracheophyta</taxon>
        <taxon>Spermatophyta</taxon>
        <taxon>Magnoliopsida</taxon>
        <taxon>eudicotyledons</taxon>
        <taxon>Gunneridae</taxon>
        <taxon>Pentapetalae</taxon>
        <taxon>asterids</taxon>
        <taxon>campanulids</taxon>
        <taxon>Asterales</taxon>
        <taxon>Asteraceae</taxon>
        <taxon>Asteroideae</taxon>
        <taxon>Heliantheae alliance</taxon>
        <taxon>Heliantheae</taxon>
        <taxon>Helianthus</taxon>
    </lineage>
</organism>
<sequence length="106" mass="10939">MEVVLGAVAGGCVAGGCGIRGGVRGDFRGGCRWLVCGWRMGGCGVKGGSGGGFRGGGWVVVVLGVEVEVVLWAVVGGGGCRLVDGRTRFWLDSFLVVEFGEGWWCR</sequence>
<accession>A0A9K3I911</accession>